<evidence type="ECO:0000256" key="3">
    <source>
        <dbReference type="SAM" id="MobiDB-lite"/>
    </source>
</evidence>
<organism evidence="5 6">
    <name type="scientific">Hypsizygus marmoreus</name>
    <name type="common">White beech mushroom</name>
    <name type="synonym">Agaricus marmoreus</name>
    <dbReference type="NCBI Taxonomy" id="39966"/>
    <lineage>
        <taxon>Eukaryota</taxon>
        <taxon>Fungi</taxon>
        <taxon>Dikarya</taxon>
        <taxon>Basidiomycota</taxon>
        <taxon>Agaricomycotina</taxon>
        <taxon>Agaricomycetes</taxon>
        <taxon>Agaricomycetidae</taxon>
        <taxon>Agaricales</taxon>
        <taxon>Tricholomatineae</taxon>
        <taxon>Lyophyllaceae</taxon>
        <taxon>Hypsizygus</taxon>
    </lineage>
</organism>
<proteinExistence type="predicted"/>
<evidence type="ECO:0000313" key="6">
    <source>
        <dbReference type="Proteomes" id="UP000076154"/>
    </source>
</evidence>
<dbReference type="Pfam" id="PF02182">
    <property type="entry name" value="SAD_SRA"/>
    <property type="match status" value="1"/>
</dbReference>
<comment type="caution">
    <text evidence="5">The sequence shown here is derived from an EMBL/GenBank/DDBJ whole genome shotgun (WGS) entry which is preliminary data.</text>
</comment>
<dbReference type="OrthoDB" id="2270193at2759"/>
<dbReference type="Proteomes" id="UP000076154">
    <property type="component" value="Unassembled WGS sequence"/>
</dbReference>
<feature type="domain" description="YDG" evidence="4">
    <location>
        <begin position="42"/>
        <end position="201"/>
    </location>
</feature>
<dbReference type="InParanoid" id="A0A369JWR1"/>
<feature type="compositionally biased region" description="Low complexity" evidence="3">
    <location>
        <begin position="11"/>
        <end position="21"/>
    </location>
</feature>
<dbReference type="InterPro" id="IPR036987">
    <property type="entry name" value="SRA-YDG_sf"/>
</dbReference>
<gene>
    <name evidence="5" type="primary">ORTH2</name>
    <name evidence="5" type="ORF">Hypma_006461</name>
</gene>
<dbReference type="SMART" id="SM00466">
    <property type="entry name" value="SRA"/>
    <property type="match status" value="1"/>
</dbReference>
<sequence>MSSDHSDSESRSPSPAPRTTSKNWLKGKKVAQAPGRNPKVHGHIPGYPVGSTFADRQECSAAGVHAPLRGGIHGNSTHGAYSVVLSGGYEDDEDKGETFVYSGQGGRDTSGDQMDKLQGKTKWEGPQNADQEWIRGNKALKISATTKKPVRVVRSALRKKNQFSRYAPSEGLRYDGLYVVDRAWRETGSTGFQICKFAFRRLPHQPPLPGERLRTDAHRTRSVSPVAGPSKIGPKVVPASVGRSRLAPKPYRPPRRSPTPIAGPSRSRPTPELPAFHLQKSGGSLKPSSAQTRPTPGPSKARPTLSSNHRDSATTSTKSTPELPGILLQKSGVNPKSTLPSRPVAGPSKVQRTSLSHRTPTMSRNAVAGSSRTAYPQATPQPFKMVMVRPEDRIISSGPTSASSSRGVKRPWDETEDDDDAASRDRRSVMSGTSAESGPATAPGRWDSVRGVSKLSNLKFKKIKKPEDSEAT</sequence>
<dbReference type="GO" id="GO:0005634">
    <property type="term" value="C:nucleus"/>
    <property type="evidence" value="ECO:0007669"/>
    <property type="project" value="UniProtKB-SubCell"/>
</dbReference>
<dbReference type="InterPro" id="IPR015947">
    <property type="entry name" value="PUA-like_sf"/>
</dbReference>
<accession>A0A369JWR1</accession>
<dbReference type="Gene3D" id="2.30.280.10">
    <property type="entry name" value="SRA-YDG"/>
    <property type="match status" value="1"/>
</dbReference>
<comment type="subcellular location">
    <subcellularLocation>
        <location evidence="2">Nucleus</location>
    </subcellularLocation>
</comment>
<evidence type="ECO:0000259" key="4">
    <source>
        <dbReference type="PROSITE" id="PS51015"/>
    </source>
</evidence>
<name>A0A369JWR1_HYPMA</name>
<dbReference type="PANTHER" id="PTHR14140">
    <property type="entry name" value="E3 UBIQUITIN-PROTEIN LIGASE UHRF-RELATED"/>
    <property type="match status" value="1"/>
</dbReference>
<dbReference type="GO" id="GO:0016567">
    <property type="term" value="P:protein ubiquitination"/>
    <property type="evidence" value="ECO:0007669"/>
    <property type="project" value="TreeGrafter"/>
</dbReference>
<feature type="region of interest" description="Disordered" evidence="3">
    <location>
        <begin position="203"/>
        <end position="472"/>
    </location>
</feature>
<dbReference type="GO" id="GO:0061630">
    <property type="term" value="F:ubiquitin protein ligase activity"/>
    <property type="evidence" value="ECO:0007669"/>
    <property type="project" value="TreeGrafter"/>
</dbReference>
<dbReference type="InterPro" id="IPR045134">
    <property type="entry name" value="UHRF1/2-like"/>
</dbReference>
<dbReference type="PANTHER" id="PTHR14140:SF27">
    <property type="entry name" value="OS04G0289800 PROTEIN"/>
    <property type="match status" value="1"/>
</dbReference>
<feature type="compositionally biased region" description="Polar residues" evidence="3">
    <location>
        <begin position="331"/>
        <end position="340"/>
    </location>
</feature>
<reference evidence="5" key="1">
    <citation type="submission" date="2018-04" db="EMBL/GenBank/DDBJ databases">
        <title>Whole genome sequencing of Hypsizygus marmoreus.</title>
        <authorList>
            <person name="Choi I.-G."/>
            <person name="Min B."/>
            <person name="Kim J.-G."/>
            <person name="Kim S."/>
            <person name="Oh Y.-L."/>
            <person name="Kong W.-S."/>
            <person name="Park H."/>
            <person name="Jeong J."/>
            <person name="Song E.-S."/>
        </authorList>
    </citation>
    <scope>NUCLEOTIDE SEQUENCE [LARGE SCALE GENOMIC DNA]</scope>
    <source>
        <strain evidence="5">51987-8</strain>
    </source>
</reference>
<dbReference type="InterPro" id="IPR003105">
    <property type="entry name" value="SRA_YDG"/>
</dbReference>
<evidence type="ECO:0000256" key="2">
    <source>
        <dbReference type="PROSITE-ProRule" id="PRU00358"/>
    </source>
</evidence>
<evidence type="ECO:0000256" key="1">
    <source>
        <dbReference type="ARBA" id="ARBA00023242"/>
    </source>
</evidence>
<evidence type="ECO:0000313" key="5">
    <source>
        <dbReference type="EMBL" id="RDB26218.1"/>
    </source>
</evidence>
<keyword evidence="1 2" id="KW-0539">Nucleus</keyword>
<dbReference type="AlphaFoldDB" id="A0A369JWR1"/>
<feature type="compositionally biased region" description="Polar residues" evidence="3">
    <location>
        <begin position="350"/>
        <end position="380"/>
    </location>
</feature>
<dbReference type="EMBL" id="LUEZ02000040">
    <property type="protein sequence ID" value="RDB26218.1"/>
    <property type="molecule type" value="Genomic_DNA"/>
</dbReference>
<feature type="compositionally biased region" description="Basic and acidic residues" evidence="3">
    <location>
        <begin position="1"/>
        <end position="10"/>
    </location>
</feature>
<protein>
    <submittedName>
        <fullName evidence="5">E3 ubiquitin-protein ligase ORTHRUS 2</fullName>
    </submittedName>
</protein>
<dbReference type="GO" id="GO:0044027">
    <property type="term" value="P:negative regulation of gene expression via chromosomal CpG island methylation"/>
    <property type="evidence" value="ECO:0007669"/>
    <property type="project" value="TreeGrafter"/>
</dbReference>
<dbReference type="PROSITE" id="PS51015">
    <property type="entry name" value="YDG"/>
    <property type="match status" value="1"/>
</dbReference>
<feature type="region of interest" description="Disordered" evidence="3">
    <location>
        <begin position="1"/>
        <end position="49"/>
    </location>
</feature>
<keyword evidence="6" id="KW-1185">Reference proteome</keyword>
<dbReference type="SUPFAM" id="SSF88697">
    <property type="entry name" value="PUA domain-like"/>
    <property type="match status" value="1"/>
</dbReference>
<dbReference type="STRING" id="39966.A0A369JWR1"/>
<feature type="compositionally biased region" description="Low complexity" evidence="3">
    <location>
        <begin position="396"/>
        <end position="405"/>
    </location>
</feature>